<evidence type="ECO:0000259" key="4">
    <source>
        <dbReference type="PROSITE" id="PS01124"/>
    </source>
</evidence>
<sequence>MRSEREKITGKVAAATLRLNANRHELLPDEDTCYLLLVSEGSVMLESGDQSVLVNPGSAVLLGPGGCSFLQTGSAVPQIVGCHFPLGMLHDLKNTAGRDFSRLFAPGGRTVLYAPVQWTSRIRTLLEMMSSAMDEQDYPGPLYLLLILHYVEQECFAESSAVARPRNETVEQICAYLAANYRQKFSLTEVAAQFYLSPYYLSRLFRRVTGQSIVDYINNRRIEAAQKLLETTELSISAVAEQTGFASAAHFRRVFREVMGTGPLQYRKGHKK</sequence>
<dbReference type="GO" id="GO:0003700">
    <property type="term" value="F:DNA-binding transcription factor activity"/>
    <property type="evidence" value="ECO:0007669"/>
    <property type="project" value="InterPro"/>
</dbReference>
<evidence type="ECO:0000256" key="3">
    <source>
        <dbReference type="ARBA" id="ARBA00023163"/>
    </source>
</evidence>
<keyword evidence="2" id="KW-0238">DNA-binding</keyword>
<name>A0AB35Y6K5_9FIRM</name>
<dbReference type="InterPro" id="IPR020449">
    <property type="entry name" value="Tscrpt_reg_AraC-type_HTH"/>
</dbReference>
<dbReference type="Pfam" id="PF12833">
    <property type="entry name" value="HTH_18"/>
    <property type="match status" value="1"/>
</dbReference>
<keyword evidence="1" id="KW-0805">Transcription regulation</keyword>
<feature type="domain" description="HTH araC/xylS-type" evidence="4">
    <location>
        <begin position="171"/>
        <end position="269"/>
    </location>
</feature>
<dbReference type="InterPro" id="IPR037923">
    <property type="entry name" value="HTH-like"/>
</dbReference>
<dbReference type="InterPro" id="IPR009057">
    <property type="entry name" value="Homeodomain-like_sf"/>
</dbReference>
<proteinExistence type="predicted"/>
<evidence type="ECO:0000313" key="5">
    <source>
        <dbReference type="EMBL" id="MEJ5196059.1"/>
    </source>
</evidence>
<dbReference type="PROSITE" id="PS01124">
    <property type="entry name" value="HTH_ARAC_FAMILY_2"/>
    <property type="match status" value="1"/>
</dbReference>
<protein>
    <submittedName>
        <fullName evidence="5">AraC family transcriptional regulator</fullName>
    </submittedName>
</protein>
<dbReference type="GO" id="GO:0043565">
    <property type="term" value="F:sequence-specific DNA binding"/>
    <property type="evidence" value="ECO:0007669"/>
    <property type="project" value="InterPro"/>
</dbReference>
<dbReference type="InterPro" id="IPR018060">
    <property type="entry name" value="HTH_AraC"/>
</dbReference>
<evidence type="ECO:0000313" key="6">
    <source>
        <dbReference type="Proteomes" id="UP001373196"/>
    </source>
</evidence>
<evidence type="ECO:0000256" key="1">
    <source>
        <dbReference type="ARBA" id="ARBA00023015"/>
    </source>
</evidence>
<comment type="caution">
    <text evidence="5">The sequence shown here is derived from an EMBL/GenBank/DDBJ whole genome shotgun (WGS) entry which is preliminary data.</text>
</comment>
<dbReference type="SUPFAM" id="SSF51215">
    <property type="entry name" value="Regulatory protein AraC"/>
    <property type="match status" value="1"/>
</dbReference>
<dbReference type="PANTHER" id="PTHR43280">
    <property type="entry name" value="ARAC-FAMILY TRANSCRIPTIONAL REGULATOR"/>
    <property type="match status" value="1"/>
</dbReference>
<gene>
    <name evidence="5" type="ORF">WF834_07690</name>
</gene>
<dbReference type="PRINTS" id="PR00032">
    <property type="entry name" value="HTHARAC"/>
</dbReference>
<dbReference type="RefSeq" id="WP_339395463.1">
    <property type="nucleotide sequence ID" value="NZ_JBBFGL010000006.1"/>
</dbReference>
<accession>A0AB35Y6K5</accession>
<dbReference type="Gene3D" id="1.10.10.60">
    <property type="entry name" value="Homeodomain-like"/>
    <property type="match status" value="2"/>
</dbReference>
<evidence type="ECO:0000256" key="2">
    <source>
        <dbReference type="ARBA" id="ARBA00023125"/>
    </source>
</evidence>
<dbReference type="AlphaFoldDB" id="A0AB35Y6K5"/>
<dbReference type="SUPFAM" id="SSF46689">
    <property type="entry name" value="Homeodomain-like"/>
    <property type="match status" value="2"/>
</dbReference>
<dbReference type="EMBL" id="JBBFGL010000006">
    <property type="protein sequence ID" value="MEJ5196059.1"/>
    <property type="molecule type" value="Genomic_DNA"/>
</dbReference>
<keyword evidence="3" id="KW-0804">Transcription</keyword>
<dbReference type="Proteomes" id="UP001373196">
    <property type="component" value="Unassembled WGS sequence"/>
</dbReference>
<organism evidence="5 6">
    <name type="scientific">Faecalibacterium wellingii</name>
    <dbReference type="NCBI Taxonomy" id="2929491"/>
    <lineage>
        <taxon>Bacteria</taxon>
        <taxon>Bacillati</taxon>
        <taxon>Bacillota</taxon>
        <taxon>Clostridia</taxon>
        <taxon>Eubacteriales</taxon>
        <taxon>Oscillospiraceae</taxon>
        <taxon>Faecalibacterium</taxon>
    </lineage>
</organism>
<reference evidence="5" key="1">
    <citation type="submission" date="2024-03" db="EMBL/GenBank/DDBJ databases">
        <authorList>
            <person name="Plomp N."/>
            <person name="Harmsen H.J."/>
        </authorList>
    </citation>
    <scope>NUCLEOTIDE SEQUENCE</scope>
    <source>
        <strain evidence="5">HTF-128</strain>
    </source>
</reference>
<dbReference type="PANTHER" id="PTHR43280:SF28">
    <property type="entry name" value="HTH-TYPE TRANSCRIPTIONAL ACTIVATOR RHAS"/>
    <property type="match status" value="1"/>
</dbReference>
<dbReference type="SMART" id="SM00342">
    <property type="entry name" value="HTH_ARAC"/>
    <property type="match status" value="1"/>
</dbReference>